<evidence type="ECO:0000313" key="2">
    <source>
        <dbReference type="Proteomes" id="UP000001072"/>
    </source>
</evidence>
<dbReference type="AlphaFoldDB" id="F4RY78"/>
<dbReference type="GeneID" id="18923924"/>
<organism evidence="2">
    <name type="scientific">Melampsora larici-populina (strain 98AG31 / pathotype 3-4-7)</name>
    <name type="common">Poplar leaf rust fungus</name>
    <dbReference type="NCBI Taxonomy" id="747676"/>
    <lineage>
        <taxon>Eukaryota</taxon>
        <taxon>Fungi</taxon>
        <taxon>Dikarya</taxon>
        <taxon>Basidiomycota</taxon>
        <taxon>Pucciniomycotina</taxon>
        <taxon>Pucciniomycetes</taxon>
        <taxon>Pucciniales</taxon>
        <taxon>Melampsoraceae</taxon>
        <taxon>Melampsora</taxon>
    </lineage>
</organism>
<accession>F4RY78</accession>
<dbReference type="HOGENOM" id="CLU_1354892_0_0_1"/>
<protein>
    <submittedName>
        <fullName evidence="1">Uncharacterized protein</fullName>
    </submittedName>
</protein>
<name>F4RY78_MELLP</name>
<dbReference type="eggNOG" id="ENOG502RAB2">
    <property type="taxonomic scope" value="Eukaryota"/>
</dbReference>
<keyword evidence="2" id="KW-1185">Reference proteome</keyword>
<dbReference type="VEuPathDB" id="FungiDB:MELLADRAFT_109968"/>
<dbReference type="OrthoDB" id="5397701at2759"/>
<dbReference type="Proteomes" id="UP000001072">
    <property type="component" value="Unassembled WGS sequence"/>
</dbReference>
<sequence>MASNRMISKLITRSLSSQSSKTITPIKLKTYKGTSPLYLHPSTTSTTTSISFLSKPPISLNSPTILGSFSDSSYSKFDSNPAFLQLIHHTFQTIYTSDPYLIDLSKSRQDLGPDGYIHLFDQRQSNSDISHRGGPSAESIIFSFLVNSKTGLPLPETYESNPVYRIWTPNEGFLILPNSLQSSLLHSSELVYQIESEESLND</sequence>
<dbReference type="PANTHER" id="PTHR37331:SF1">
    <property type="entry name" value="YALI0F11671P"/>
    <property type="match status" value="1"/>
</dbReference>
<dbReference type="InParanoid" id="F4RY78"/>
<dbReference type="EMBL" id="GL883129">
    <property type="protein sequence ID" value="EGG02683.1"/>
    <property type="molecule type" value="Genomic_DNA"/>
</dbReference>
<proteinExistence type="predicted"/>
<dbReference type="KEGG" id="mlr:MELLADRAFT_109968"/>
<dbReference type="PANTHER" id="PTHR37331">
    <property type="entry name" value="YALI0F11671P"/>
    <property type="match status" value="1"/>
</dbReference>
<dbReference type="RefSeq" id="XP_007414085.1">
    <property type="nucleotide sequence ID" value="XM_007414023.1"/>
</dbReference>
<reference evidence="2" key="1">
    <citation type="journal article" date="2011" name="Proc. Natl. Acad. Sci. U.S.A.">
        <title>Obligate biotrophy features unraveled by the genomic analysis of rust fungi.</title>
        <authorList>
            <person name="Duplessis S."/>
            <person name="Cuomo C.A."/>
            <person name="Lin Y.-C."/>
            <person name="Aerts A."/>
            <person name="Tisserant E."/>
            <person name="Veneault-Fourrey C."/>
            <person name="Joly D.L."/>
            <person name="Hacquard S."/>
            <person name="Amselem J."/>
            <person name="Cantarel B.L."/>
            <person name="Chiu R."/>
            <person name="Coutinho P.M."/>
            <person name="Feau N."/>
            <person name="Field M."/>
            <person name="Frey P."/>
            <person name="Gelhaye E."/>
            <person name="Goldberg J."/>
            <person name="Grabherr M.G."/>
            <person name="Kodira C.D."/>
            <person name="Kohler A."/>
            <person name="Kuees U."/>
            <person name="Lindquist E.A."/>
            <person name="Lucas S.M."/>
            <person name="Mago R."/>
            <person name="Mauceli E."/>
            <person name="Morin E."/>
            <person name="Murat C."/>
            <person name="Pangilinan J.L."/>
            <person name="Park R."/>
            <person name="Pearson M."/>
            <person name="Quesneville H."/>
            <person name="Rouhier N."/>
            <person name="Sakthikumar S."/>
            <person name="Salamov A.A."/>
            <person name="Schmutz J."/>
            <person name="Selles B."/>
            <person name="Shapiro H."/>
            <person name="Tanguay P."/>
            <person name="Tuskan G.A."/>
            <person name="Henrissat B."/>
            <person name="Van de Peer Y."/>
            <person name="Rouze P."/>
            <person name="Ellis J.G."/>
            <person name="Dodds P.N."/>
            <person name="Schein J.E."/>
            <person name="Zhong S."/>
            <person name="Hamelin R.C."/>
            <person name="Grigoriev I.V."/>
            <person name="Szabo L.J."/>
            <person name="Martin F."/>
        </authorList>
    </citation>
    <scope>NUCLEOTIDE SEQUENCE [LARGE SCALE GENOMIC DNA]</scope>
    <source>
        <strain evidence="2">98AG31 / pathotype 3-4-7</strain>
    </source>
</reference>
<dbReference type="STRING" id="747676.F4RY78"/>
<gene>
    <name evidence="1" type="ORF">MELLADRAFT_109968</name>
</gene>
<evidence type="ECO:0000313" key="1">
    <source>
        <dbReference type="EMBL" id="EGG02683.1"/>
    </source>
</evidence>